<dbReference type="Gene3D" id="3.40.50.1820">
    <property type="entry name" value="alpha/beta hydrolase"/>
    <property type="match status" value="1"/>
</dbReference>
<evidence type="ECO:0000313" key="9">
    <source>
        <dbReference type="EMBL" id="BDS10197.1"/>
    </source>
</evidence>
<dbReference type="InterPro" id="IPR029058">
    <property type="entry name" value="AB_hydrolase_fold"/>
</dbReference>
<dbReference type="SUPFAM" id="SSF50993">
    <property type="entry name" value="Peptidase/esterase 'gauge' domain"/>
    <property type="match status" value="1"/>
</dbReference>
<dbReference type="PANTHER" id="PTHR11757:SF19">
    <property type="entry name" value="PROLYL ENDOPEPTIDASE-LIKE"/>
    <property type="match status" value="1"/>
</dbReference>
<comment type="similarity">
    <text evidence="1">Belongs to the peptidase S9A family.</text>
</comment>
<proteinExistence type="inferred from homology"/>
<protein>
    <recommendedName>
        <fullName evidence="6">Proline-specific endopeptidase</fullName>
    </recommendedName>
</protein>
<dbReference type="GO" id="GO:0006508">
    <property type="term" value="P:proteolysis"/>
    <property type="evidence" value="ECO:0007669"/>
    <property type="project" value="UniProtKB-KW"/>
</dbReference>
<dbReference type="GO" id="GO:0004252">
    <property type="term" value="F:serine-type endopeptidase activity"/>
    <property type="evidence" value="ECO:0007669"/>
    <property type="project" value="InterPro"/>
</dbReference>
<organism evidence="9 10">
    <name type="scientific">Aureispira anguillae</name>
    <dbReference type="NCBI Taxonomy" id="2864201"/>
    <lineage>
        <taxon>Bacteria</taxon>
        <taxon>Pseudomonadati</taxon>
        <taxon>Bacteroidota</taxon>
        <taxon>Saprospiria</taxon>
        <taxon>Saprospirales</taxon>
        <taxon>Saprospiraceae</taxon>
        <taxon>Aureispira</taxon>
    </lineage>
</organism>
<comment type="function">
    <text evidence="5">Cleaves peptide bonds on the C-terminal side of prolyl residues within peptides that are up to approximately 30 amino acids long. Has an absolute requirement for an X-Pro bond in the trans configuration immediately preceding the Pro-Y scissible bond.</text>
</comment>
<evidence type="ECO:0000256" key="6">
    <source>
        <dbReference type="ARBA" id="ARBA00081187"/>
    </source>
</evidence>
<dbReference type="RefSeq" id="WP_264791530.1">
    <property type="nucleotide sequence ID" value="NZ_AP026867.1"/>
</dbReference>
<evidence type="ECO:0000259" key="8">
    <source>
        <dbReference type="Pfam" id="PF02897"/>
    </source>
</evidence>
<evidence type="ECO:0000313" key="10">
    <source>
        <dbReference type="Proteomes" id="UP001060919"/>
    </source>
</evidence>
<dbReference type="Proteomes" id="UP001060919">
    <property type="component" value="Chromosome"/>
</dbReference>
<evidence type="ECO:0000256" key="1">
    <source>
        <dbReference type="ARBA" id="ARBA00005228"/>
    </source>
</evidence>
<keyword evidence="4" id="KW-0720">Serine protease</keyword>
<dbReference type="Pfam" id="PF00326">
    <property type="entry name" value="Peptidase_S9"/>
    <property type="match status" value="1"/>
</dbReference>
<evidence type="ECO:0000256" key="5">
    <source>
        <dbReference type="ARBA" id="ARBA00060121"/>
    </source>
</evidence>
<reference evidence="9" key="1">
    <citation type="submission" date="2022-09" db="EMBL/GenBank/DDBJ databases">
        <title>Aureispira anguillicida sp. nov., isolated from Leptocephalus of Japanese eel Anguilla japonica.</title>
        <authorList>
            <person name="Yuasa K."/>
            <person name="Mekata T."/>
            <person name="Ikunari K."/>
        </authorList>
    </citation>
    <scope>NUCLEOTIDE SEQUENCE</scope>
    <source>
        <strain evidence="9">EL160426</strain>
    </source>
</reference>
<keyword evidence="3" id="KW-0378">Hydrolase</keyword>
<gene>
    <name evidence="9" type="ORF">AsAng_0009050</name>
</gene>
<feature type="domain" description="Peptidase S9 prolyl oligopeptidase catalytic" evidence="7">
    <location>
        <begin position="511"/>
        <end position="723"/>
    </location>
</feature>
<evidence type="ECO:0000256" key="4">
    <source>
        <dbReference type="ARBA" id="ARBA00022825"/>
    </source>
</evidence>
<sequence length="729" mass="84122">MFRTIPYYFVILIFSLTLNACNQMSKEKEIETTVQDAVVKAPIAEKKDSVIVTHGHTRVDPYFWMRLTDEQKNAKNPDAQTQKVLDYLNAENAYLTSKMQHTEAFQEKLYTEIVDRIKKDDTSVPYFKNGYWYYTKYEKGQEYAIHCRKKGNLEAKEEIMLNVNELAEGHSYYAATGLRVSPDNKILAFSEDVVSRRIYTVRFKNLETGEFLPERIQNTDGSGAWANDNKTYFYTTKNEVSLLSEKILRHRLGDDVANDFIVYFERDPSFYIGVYRSKSGKYIIIYNKSTISSDFHILNADRPEDAFEQFATREPHHEYNIDHFEDKFYVVTNWKAQNFRLMETPANATSRENWKEIIPHRKDVLLEDIEVFKNYLVVSERGNATTSINIIDQKTQQQHSIDFGEDAYVAYVGNNPEFDTEKLRFGYSSLTTPSSVYDYNMGTKDKELKKQTEVVGGHDPNQYVTQRLFANARDGKKIPISIVYKKGMKLDGKNPLLLYAYGSYGSSMDPWFSSTRLSLLDRGFAWAIAHIRGGEEMGREWYEDGKMFNKINTFNDYIDCAKYLIDEKYTANDHLYAMGGSAGGLLMGAVVNMAPELFNGVIAAVPFVDVVSTMLDETIPLTTNEFDEWGNPKNKDSYDYMLSYSPYDQVKAQNYPNMLITTGLFDSQVQYWEPAKWIAKLRDQKTDQNLLMMHTNMEAGHGGASGRFKRFKETALEYAFLLDLEGINQ</sequence>
<dbReference type="InterPro" id="IPR001375">
    <property type="entry name" value="Peptidase_S9_cat"/>
</dbReference>
<dbReference type="PRINTS" id="PR00862">
    <property type="entry name" value="PROLIGOPTASE"/>
</dbReference>
<dbReference type="Gene3D" id="2.130.10.120">
    <property type="entry name" value="Prolyl oligopeptidase, N-terminal domain"/>
    <property type="match status" value="1"/>
</dbReference>
<dbReference type="InterPro" id="IPR023302">
    <property type="entry name" value="Pept_S9A_N"/>
</dbReference>
<keyword evidence="10" id="KW-1185">Reference proteome</keyword>
<accession>A0A916DR78</accession>
<dbReference type="InterPro" id="IPR051543">
    <property type="entry name" value="Serine_Peptidase_S9A"/>
</dbReference>
<dbReference type="Pfam" id="PF02897">
    <property type="entry name" value="Peptidase_S9_N"/>
    <property type="match status" value="1"/>
</dbReference>
<dbReference type="SUPFAM" id="SSF53474">
    <property type="entry name" value="alpha/beta-Hydrolases"/>
    <property type="match status" value="1"/>
</dbReference>
<dbReference type="AlphaFoldDB" id="A0A916DR78"/>
<evidence type="ECO:0000256" key="2">
    <source>
        <dbReference type="ARBA" id="ARBA00022670"/>
    </source>
</evidence>
<dbReference type="PANTHER" id="PTHR11757">
    <property type="entry name" value="PROTEASE FAMILY S9A OLIGOPEPTIDASE"/>
    <property type="match status" value="1"/>
</dbReference>
<keyword evidence="2" id="KW-0645">Protease</keyword>
<feature type="domain" description="Peptidase S9A N-terminal" evidence="8">
    <location>
        <begin position="43"/>
        <end position="451"/>
    </location>
</feature>
<dbReference type="KEGG" id="aup:AsAng_0009050"/>
<evidence type="ECO:0000259" key="7">
    <source>
        <dbReference type="Pfam" id="PF00326"/>
    </source>
</evidence>
<evidence type="ECO:0000256" key="3">
    <source>
        <dbReference type="ARBA" id="ARBA00022801"/>
    </source>
</evidence>
<dbReference type="EMBL" id="AP026867">
    <property type="protein sequence ID" value="BDS10197.1"/>
    <property type="molecule type" value="Genomic_DNA"/>
</dbReference>
<dbReference type="FunFam" id="3.40.50.1820:FF:000005">
    <property type="entry name" value="Prolyl endopeptidase"/>
    <property type="match status" value="1"/>
</dbReference>
<name>A0A916DR78_9BACT</name>
<dbReference type="InterPro" id="IPR002470">
    <property type="entry name" value="Peptidase_S9A"/>
</dbReference>